<dbReference type="InterPro" id="IPR025166">
    <property type="entry name" value="Integrase_DNA_bind_dom"/>
</dbReference>
<name>A0A653B0L4_ECTOL</name>
<evidence type="ECO:0000313" key="6">
    <source>
        <dbReference type="EMBL" id="VDN62085.1"/>
    </source>
</evidence>
<dbReference type="EMBL" id="LR130779">
    <property type="protein sequence ID" value="VDN62085.1"/>
    <property type="molecule type" value="Genomic_DNA"/>
</dbReference>
<dbReference type="PROSITE" id="PS51900">
    <property type="entry name" value="CB"/>
    <property type="match status" value="1"/>
</dbReference>
<evidence type="ECO:0000256" key="5">
    <source>
        <dbReference type="SAM" id="MobiDB-lite"/>
    </source>
</evidence>
<gene>
    <name evidence="6" type="ORF">POT9AD_1094</name>
</gene>
<sequence>MKRSAIKRRPLADTTLATLEPEATEYRELDGNGLYFRVKPDGGKSWQLRYKNAAGKWSWLGLGSYPEVSGALARKKAGEHQANISNGIDPLEHKRSEKARQEAAASRTFRVAAEDWFQYMQAKGLEQSTLDKARTYLDKDILPALGDRQLDDITRNDCANLQASLEARGAHNVAKKARGWINQIFGRAIARGLTENDPASRLSAIAAPAPATRQQPHLLEHELPDFLHALRASTSRLPARTAAWLCLWLAVRPGMLRFAEWSEFDLDAGTWSVPAAKMKMDRDYMTPLPSQAIAALQDLRRVTGGNRWLFPGVGPKNPTISENTISQVYANAGYKGRLVGHGARHTASTLLNEHDWPKKHIDAQLAHKLEGVAGVYNKAQYLEQRRVMMQWYADYLDALASGTAKQLSRRP</sequence>
<accession>A0A653B0L4</accession>
<dbReference type="OrthoDB" id="9795573at2"/>
<dbReference type="PROSITE" id="PS51898">
    <property type="entry name" value="TYR_RECOMBINASE"/>
    <property type="match status" value="1"/>
</dbReference>
<comment type="similarity">
    <text evidence="1">Belongs to the 'phage' integrase family.</text>
</comment>
<evidence type="ECO:0000256" key="1">
    <source>
        <dbReference type="ARBA" id="ARBA00008857"/>
    </source>
</evidence>
<dbReference type="SUPFAM" id="SSF56349">
    <property type="entry name" value="DNA breaking-rejoining enzymes"/>
    <property type="match status" value="1"/>
</dbReference>
<dbReference type="InterPro" id="IPR011010">
    <property type="entry name" value="DNA_brk_join_enz"/>
</dbReference>
<evidence type="ECO:0000256" key="2">
    <source>
        <dbReference type="ARBA" id="ARBA00022908"/>
    </source>
</evidence>
<evidence type="ECO:0000256" key="4">
    <source>
        <dbReference type="ARBA" id="ARBA00023172"/>
    </source>
</evidence>
<dbReference type="InterPro" id="IPR053876">
    <property type="entry name" value="Phage_int_M"/>
</dbReference>
<dbReference type="InterPro" id="IPR010998">
    <property type="entry name" value="Integrase_recombinase_N"/>
</dbReference>
<dbReference type="GO" id="GO:0003677">
    <property type="term" value="F:DNA binding"/>
    <property type="evidence" value="ECO:0007669"/>
    <property type="project" value="UniProtKB-UniRule"/>
</dbReference>
<dbReference type="Gene3D" id="3.30.160.390">
    <property type="entry name" value="Integrase, DNA-binding domain"/>
    <property type="match status" value="1"/>
</dbReference>
<keyword evidence="4" id="KW-0233">DNA recombination</keyword>
<protein>
    <submittedName>
        <fullName evidence="6">Integrase</fullName>
    </submittedName>
</protein>
<proteinExistence type="inferred from homology"/>
<dbReference type="InterPro" id="IPR050808">
    <property type="entry name" value="Phage_Integrase"/>
</dbReference>
<keyword evidence="2" id="KW-0229">DNA integration</keyword>
<feature type="region of interest" description="Disordered" evidence="5">
    <location>
        <begin position="79"/>
        <end position="103"/>
    </location>
</feature>
<reference evidence="6" key="1">
    <citation type="submission" date="2018-11" db="EMBL/GenBank/DDBJ databases">
        <authorList>
            <consortium name="Genoscope - CEA"/>
            <person name="William W."/>
        </authorList>
    </citation>
    <scope>NUCLEOTIDE SEQUENCE [LARGE SCALE GENOMIC DNA]</scope>
    <source>
        <strain evidence="6">T9AD</strain>
    </source>
</reference>
<dbReference type="PANTHER" id="PTHR30629">
    <property type="entry name" value="PROPHAGE INTEGRASE"/>
    <property type="match status" value="1"/>
</dbReference>
<dbReference type="Gene3D" id="1.10.150.130">
    <property type="match status" value="1"/>
</dbReference>
<keyword evidence="3" id="KW-0238">DNA-binding</keyword>
<dbReference type="Gene3D" id="1.10.443.10">
    <property type="entry name" value="Intergrase catalytic core"/>
    <property type="match status" value="1"/>
</dbReference>
<organism evidence="6">
    <name type="scientific">Ectopseudomonas oleovorans</name>
    <name type="common">Pseudomonas oleovorans</name>
    <dbReference type="NCBI Taxonomy" id="301"/>
    <lineage>
        <taxon>Bacteria</taxon>
        <taxon>Pseudomonadati</taxon>
        <taxon>Pseudomonadota</taxon>
        <taxon>Gammaproteobacteria</taxon>
        <taxon>Pseudomonadales</taxon>
        <taxon>Pseudomonadaceae</taxon>
        <taxon>Ectopseudomonas</taxon>
    </lineage>
</organism>
<dbReference type="Pfam" id="PF22022">
    <property type="entry name" value="Phage_int_M"/>
    <property type="match status" value="1"/>
</dbReference>
<dbReference type="GO" id="GO:0006310">
    <property type="term" value="P:DNA recombination"/>
    <property type="evidence" value="ECO:0007669"/>
    <property type="project" value="UniProtKB-KW"/>
</dbReference>
<dbReference type="Pfam" id="PF13356">
    <property type="entry name" value="Arm-DNA-bind_3"/>
    <property type="match status" value="1"/>
</dbReference>
<dbReference type="GO" id="GO:0015074">
    <property type="term" value="P:DNA integration"/>
    <property type="evidence" value="ECO:0007669"/>
    <property type="project" value="UniProtKB-KW"/>
</dbReference>
<dbReference type="InterPro" id="IPR013762">
    <property type="entry name" value="Integrase-like_cat_sf"/>
</dbReference>
<dbReference type="PANTHER" id="PTHR30629:SF2">
    <property type="entry name" value="PROPHAGE INTEGRASE INTS-RELATED"/>
    <property type="match status" value="1"/>
</dbReference>
<dbReference type="AlphaFoldDB" id="A0A653B0L4"/>
<feature type="compositionally biased region" description="Basic and acidic residues" evidence="5">
    <location>
        <begin position="90"/>
        <end position="101"/>
    </location>
</feature>
<dbReference type="InterPro" id="IPR038488">
    <property type="entry name" value="Integrase_DNA-bd_sf"/>
</dbReference>
<dbReference type="InterPro" id="IPR002104">
    <property type="entry name" value="Integrase_catalytic"/>
</dbReference>
<dbReference type="Pfam" id="PF00589">
    <property type="entry name" value="Phage_integrase"/>
    <property type="match status" value="1"/>
</dbReference>
<dbReference type="InterPro" id="IPR044068">
    <property type="entry name" value="CB"/>
</dbReference>
<dbReference type="CDD" id="cd00801">
    <property type="entry name" value="INT_P4_C"/>
    <property type="match status" value="1"/>
</dbReference>
<evidence type="ECO:0000256" key="3">
    <source>
        <dbReference type="ARBA" id="ARBA00023125"/>
    </source>
</evidence>